<dbReference type="SUPFAM" id="SSF53335">
    <property type="entry name" value="S-adenosyl-L-methionine-dependent methyltransferases"/>
    <property type="match status" value="1"/>
</dbReference>
<dbReference type="PANTHER" id="PTHR43036:SF2">
    <property type="entry name" value="OS04G0481300 PROTEIN"/>
    <property type="match status" value="1"/>
</dbReference>
<protein>
    <submittedName>
        <fullName evidence="2">Methyltransferase type 11</fullName>
    </submittedName>
</protein>
<evidence type="ECO:0000259" key="1">
    <source>
        <dbReference type="Pfam" id="PF08241"/>
    </source>
</evidence>
<evidence type="ECO:0000313" key="2">
    <source>
        <dbReference type="EMBL" id="ETW94152.1"/>
    </source>
</evidence>
<evidence type="ECO:0000313" key="3">
    <source>
        <dbReference type="Proteomes" id="UP000019141"/>
    </source>
</evidence>
<dbReference type="GO" id="GO:0032259">
    <property type="term" value="P:methylation"/>
    <property type="evidence" value="ECO:0007669"/>
    <property type="project" value="UniProtKB-KW"/>
</dbReference>
<dbReference type="PANTHER" id="PTHR43036">
    <property type="entry name" value="OSJNBB0011N17.9 PROTEIN"/>
    <property type="match status" value="1"/>
</dbReference>
<dbReference type="Pfam" id="PF08241">
    <property type="entry name" value="Methyltransf_11"/>
    <property type="match status" value="1"/>
</dbReference>
<keyword evidence="2" id="KW-0808">Transferase</keyword>
<dbReference type="CDD" id="cd02440">
    <property type="entry name" value="AdoMet_MTases"/>
    <property type="match status" value="1"/>
</dbReference>
<sequence>MAESPFLPEHFARLDEDPDPVFYDMPRKVVHIDDPAIEAVKQFFRDTLPSDGTILDLMSSWRSHWPLELSKQKLVGLGMNAEEMSENPDLDDFVIHDLNANPQLPFEDETFDAVVVTVSIQYMTQPVEVFREVHRILKPGGLFAVIFSNRMFPTKAVAIWRGLNDQQHAQLIGAYFQQAGSFTAIEALDRSPQLGATDPVYVVMARRAETPTATP</sequence>
<dbReference type="Proteomes" id="UP000019141">
    <property type="component" value="Unassembled WGS sequence"/>
</dbReference>
<dbReference type="Gene3D" id="3.40.50.150">
    <property type="entry name" value="Vaccinia Virus protein VP39"/>
    <property type="match status" value="1"/>
</dbReference>
<keyword evidence="2" id="KW-0489">Methyltransferase</keyword>
<proteinExistence type="predicted"/>
<accession>W4L7Y7</accession>
<dbReference type="PATRIC" id="fig|1429438.4.peg.6791"/>
<dbReference type="AlphaFoldDB" id="W4L7Y7"/>
<dbReference type="HOGENOM" id="CLU_072455_1_1_7"/>
<comment type="caution">
    <text evidence="2">The sequence shown here is derived from an EMBL/GenBank/DDBJ whole genome shotgun (WGS) entry which is preliminary data.</text>
</comment>
<organism evidence="2 3">
    <name type="scientific">Entotheonella factor</name>
    <dbReference type="NCBI Taxonomy" id="1429438"/>
    <lineage>
        <taxon>Bacteria</taxon>
        <taxon>Pseudomonadati</taxon>
        <taxon>Nitrospinota/Tectimicrobiota group</taxon>
        <taxon>Candidatus Tectimicrobiota</taxon>
        <taxon>Candidatus Entotheonellia</taxon>
        <taxon>Candidatus Entotheonellales</taxon>
        <taxon>Candidatus Entotheonellaceae</taxon>
        <taxon>Candidatus Entotheonella</taxon>
    </lineage>
</organism>
<feature type="domain" description="Methyltransferase type 11" evidence="1">
    <location>
        <begin position="86"/>
        <end position="144"/>
    </location>
</feature>
<name>W4L7Y7_ENTF1</name>
<keyword evidence="3" id="KW-1185">Reference proteome</keyword>
<dbReference type="GO" id="GO:0008757">
    <property type="term" value="F:S-adenosylmethionine-dependent methyltransferase activity"/>
    <property type="evidence" value="ECO:0007669"/>
    <property type="project" value="InterPro"/>
</dbReference>
<dbReference type="InterPro" id="IPR013216">
    <property type="entry name" value="Methyltransf_11"/>
</dbReference>
<gene>
    <name evidence="2" type="ORF">ETSY1_36125</name>
</gene>
<dbReference type="InterPro" id="IPR029063">
    <property type="entry name" value="SAM-dependent_MTases_sf"/>
</dbReference>
<reference evidence="2 3" key="1">
    <citation type="journal article" date="2014" name="Nature">
        <title>An environmental bacterial taxon with a large and distinct metabolic repertoire.</title>
        <authorList>
            <person name="Wilson M.C."/>
            <person name="Mori T."/>
            <person name="Ruckert C."/>
            <person name="Uria A.R."/>
            <person name="Helf M.J."/>
            <person name="Takada K."/>
            <person name="Gernert C."/>
            <person name="Steffens U.A."/>
            <person name="Heycke N."/>
            <person name="Schmitt S."/>
            <person name="Rinke C."/>
            <person name="Helfrich E.J."/>
            <person name="Brachmann A.O."/>
            <person name="Gurgui C."/>
            <person name="Wakimoto T."/>
            <person name="Kracht M."/>
            <person name="Crusemann M."/>
            <person name="Hentschel U."/>
            <person name="Abe I."/>
            <person name="Matsunaga S."/>
            <person name="Kalinowski J."/>
            <person name="Takeyama H."/>
            <person name="Piel J."/>
        </authorList>
    </citation>
    <scope>NUCLEOTIDE SEQUENCE [LARGE SCALE GENOMIC DNA]</scope>
    <source>
        <strain evidence="3">TSY1</strain>
    </source>
</reference>
<dbReference type="EMBL" id="AZHW01001111">
    <property type="protein sequence ID" value="ETW94152.1"/>
    <property type="molecule type" value="Genomic_DNA"/>
</dbReference>